<evidence type="ECO:0000313" key="1">
    <source>
        <dbReference type="EMBL" id="QQG45239.1"/>
    </source>
</evidence>
<accession>A0A7T5RJH0</accession>
<organism evidence="1 2">
    <name type="scientific">Candidatus Sungiibacteriota bacterium</name>
    <dbReference type="NCBI Taxonomy" id="2750080"/>
    <lineage>
        <taxon>Bacteria</taxon>
        <taxon>Candidatus Sungiibacteriota</taxon>
    </lineage>
</organism>
<gene>
    <name evidence="1" type="ORF">HYW89_04565</name>
</gene>
<sequence length="202" mass="23533">MGDHTNLIITAVNTLTANADLGSLDPERFQVQDRIIRDGQRAGREFRKFLELGAEIQIVVPELHVIDCRIASMPREWRETGWKVEWHRNLGHQVFTPDAIRLHLAEEQKDGRIVRGDKLRKIIETEPVLTDNWLDFLLEHPEFIPESWKGKAIFFWGTGYRHPDGGLYVRFLSFSVGLWYWRCYWLGIDWSQSYPAAVLASS</sequence>
<protein>
    <submittedName>
        <fullName evidence="1">Uncharacterized protein</fullName>
    </submittedName>
</protein>
<dbReference type="EMBL" id="CP066690">
    <property type="protein sequence ID" value="QQG45239.1"/>
    <property type="molecule type" value="Genomic_DNA"/>
</dbReference>
<reference evidence="1 2" key="1">
    <citation type="submission" date="2020-07" db="EMBL/GenBank/DDBJ databases">
        <title>Huge and variable diversity of episymbiotic CPR bacteria and DPANN archaea in groundwater ecosystems.</title>
        <authorList>
            <person name="He C.Y."/>
            <person name="Keren R."/>
            <person name="Whittaker M."/>
            <person name="Farag I.F."/>
            <person name="Doudna J."/>
            <person name="Cate J.H.D."/>
            <person name="Banfield J.F."/>
        </authorList>
    </citation>
    <scope>NUCLEOTIDE SEQUENCE [LARGE SCALE GENOMIC DNA]</scope>
    <source>
        <strain evidence="1">NC_groundwater_541_Ag_S-0.1um_46_50</strain>
    </source>
</reference>
<name>A0A7T5RJH0_9BACT</name>
<evidence type="ECO:0000313" key="2">
    <source>
        <dbReference type="Proteomes" id="UP000595618"/>
    </source>
</evidence>
<dbReference type="Proteomes" id="UP000595618">
    <property type="component" value="Chromosome"/>
</dbReference>
<dbReference type="AlphaFoldDB" id="A0A7T5RJH0"/>
<proteinExistence type="predicted"/>